<dbReference type="PANTHER" id="PTHR33744">
    <property type="entry name" value="CARBOHYDRATE DIACID REGULATOR"/>
    <property type="match status" value="1"/>
</dbReference>
<protein>
    <submittedName>
        <fullName evidence="3">PucR family transcriptional regulator</fullName>
    </submittedName>
</protein>
<dbReference type="InterPro" id="IPR051448">
    <property type="entry name" value="CdaR-like_regulators"/>
</dbReference>
<dbReference type="InterPro" id="IPR012914">
    <property type="entry name" value="PucR_dom"/>
</dbReference>
<evidence type="ECO:0000259" key="1">
    <source>
        <dbReference type="Pfam" id="PF07905"/>
    </source>
</evidence>
<dbReference type="Pfam" id="PF07905">
    <property type="entry name" value="PucR"/>
    <property type="match status" value="1"/>
</dbReference>
<feature type="domain" description="PucR C-terminal helix-turn-helix" evidence="2">
    <location>
        <begin position="501"/>
        <end position="554"/>
    </location>
</feature>
<evidence type="ECO:0000259" key="2">
    <source>
        <dbReference type="Pfam" id="PF13556"/>
    </source>
</evidence>
<gene>
    <name evidence="3" type="ORF">FYJ68_04645</name>
</gene>
<name>A0A6N7XQN9_9ACTN</name>
<proteinExistence type="predicted"/>
<dbReference type="AlphaFoldDB" id="A0A6N7XQN9"/>
<organism evidence="3 4">
    <name type="scientific">Olsenella porci</name>
    <dbReference type="NCBI Taxonomy" id="2652279"/>
    <lineage>
        <taxon>Bacteria</taxon>
        <taxon>Bacillati</taxon>
        <taxon>Actinomycetota</taxon>
        <taxon>Coriobacteriia</taxon>
        <taxon>Coriobacteriales</taxon>
        <taxon>Atopobiaceae</taxon>
        <taxon>Olsenella</taxon>
    </lineage>
</organism>
<sequence>MPFSFCKRDRCGNGAVLRGEMDGKTREQDSRQMTMRDVLQLRPLEGASLLAGSSGLDREVTNAMVMEGPDVQKWGRPGLVLVTSFFALVPLSPAQRDEFFSTIRNLGIAGIIYKPGRTSPDLLSSCRDTCEAIAMPLVRMDPSVTFEDVLMDVMGTVIDSNARLLDSFYDMHLKTMRLAIQQPSIYQVVSQLRENIGCDVTFVNRVEDARVGTSEGASGWSSLHLEELPEQGYQGYRYFEAALGYRGGTMGSGLAVRIPSQSLTSCYLIAHRKPEDVSAFQRMTIENFVNLLMIELLKQEAIDQRLYNRNNMLVHDLIQGRFTSHDEIDQAVSELGIGAHALYQVMLVRLSIDDPMESDRIGDLLLTFRRRVRRLYPNSVFFEGNNRLSFLRNHTSGSVGFDAGEVTRILGEMHADAGLPDFAHLIVLSGHEDRYSIPKANDQVLSIYRLFDSNQLSNRCVRYDDLGFYKFLVDVGDPSKLASYMDSRLSRLHSESPEGFRTLITLCKCECNYKEAANQLYVHPKTVRYRVGRIREEYGIDVHATDDMMQVLLADKLVALLGPDWEPELNER</sequence>
<dbReference type="EMBL" id="VUNC01000003">
    <property type="protein sequence ID" value="MST72395.1"/>
    <property type="molecule type" value="Genomic_DNA"/>
</dbReference>
<accession>A0A6N7XQN9</accession>
<dbReference type="InterPro" id="IPR025736">
    <property type="entry name" value="PucR_C-HTH_dom"/>
</dbReference>
<dbReference type="PANTHER" id="PTHR33744:SF7">
    <property type="entry name" value="PUCR FAMILY TRANSCRIPTIONAL REGULATOR"/>
    <property type="match status" value="1"/>
</dbReference>
<evidence type="ECO:0000313" key="4">
    <source>
        <dbReference type="Proteomes" id="UP000469325"/>
    </source>
</evidence>
<evidence type="ECO:0000313" key="3">
    <source>
        <dbReference type="EMBL" id="MST72395.1"/>
    </source>
</evidence>
<feature type="domain" description="Purine catabolism PurC-like" evidence="1">
    <location>
        <begin position="37"/>
        <end position="155"/>
    </location>
</feature>
<keyword evidence="4" id="KW-1185">Reference proteome</keyword>
<reference evidence="3 4" key="1">
    <citation type="submission" date="2019-08" db="EMBL/GenBank/DDBJ databases">
        <title>In-depth cultivation of the pig gut microbiome towards novel bacterial diversity and tailored functional studies.</title>
        <authorList>
            <person name="Wylensek D."/>
            <person name="Hitch T.C.A."/>
            <person name="Clavel T."/>
        </authorList>
    </citation>
    <scope>NUCLEOTIDE SEQUENCE [LARGE SCALE GENOMIC DNA]</scope>
    <source>
        <strain evidence="3 4">CA-Schmier-601-WT-1</strain>
    </source>
</reference>
<dbReference type="Proteomes" id="UP000469325">
    <property type="component" value="Unassembled WGS sequence"/>
</dbReference>
<comment type="caution">
    <text evidence="3">The sequence shown here is derived from an EMBL/GenBank/DDBJ whole genome shotgun (WGS) entry which is preliminary data.</text>
</comment>
<dbReference type="Pfam" id="PF13556">
    <property type="entry name" value="HTH_30"/>
    <property type="match status" value="1"/>
</dbReference>
<dbReference type="InterPro" id="IPR042070">
    <property type="entry name" value="PucR_C-HTH_sf"/>
</dbReference>
<dbReference type="Gene3D" id="1.10.10.2840">
    <property type="entry name" value="PucR C-terminal helix-turn-helix domain"/>
    <property type="match status" value="1"/>
</dbReference>